<proteinExistence type="predicted"/>
<accession>A0ABP5H4W3</accession>
<dbReference type="Pfam" id="PF19877">
    <property type="entry name" value="DUF6350"/>
    <property type="match status" value="1"/>
</dbReference>
<feature type="transmembrane region" description="Helical" evidence="2">
    <location>
        <begin position="215"/>
        <end position="233"/>
    </location>
</feature>
<keyword evidence="4" id="KW-1185">Reference proteome</keyword>
<gene>
    <name evidence="3" type="ORF">GCM10009839_87440</name>
</gene>
<feature type="transmembrane region" description="Helical" evidence="2">
    <location>
        <begin position="325"/>
        <end position="345"/>
    </location>
</feature>
<feature type="region of interest" description="Disordered" evidence="1">
    <location>
        <begin position="474"/>
        <end position="561"/>
    </location>
</feature>
<sequence>MRDQSSQNSGGGRADGEAETVGFGARSTNAVGSVDGRDWVAEQLAAARAAELAPRQPPRAPTVSEAFRELAADWAQTCAAAWNSAHGRDLRLAVRAGAHAVLAAAVTWLIGVTLCVVLWLVSAPDTSGVDGPLHVAGQLWLLGHHVALDVPAGRVAMAPLGFTALLVAALWHTAAAPVSRPVQVAYTAFGAATGYGLAAALVAAVAATGDVHPDTAQAVPFAVLFGLAVPTAARWRRIAGFCVLPRWVGTAVRAAAGAGAVLIGGGAAVLAGSLVAHLPEPGWPRGVADAVGLLVLSLAVLPNAVLWSAAFVLGPGFAAGTGTAVTVVSVKTGAVPLFPLLAAVPRGGSRMYPYSLAFLAIPVAAGIAAALVVTRARHPRLGDRARALAAATAAVALAAGLAATLAGGPLAGGRMAAFGPSGWTTAAATLVLVGVTAAAVVLLPASALAVRRLAVGGLRRLLGAVAVLVPHRPAPEVGPGLAVPDEDDGQQADQQREAAEHLVDGRHPAGAEVAQAAEHAEAEEDRRDDAGVVVPGPAGQRHPEPQAGADQAADDDAGDEEVLVAVDGGLGEAQLLEVVGDAVDLADADGDVD</sequence>
<feature type="region of interest" description="Disordered" evidence="1">
    <location>
        <begin position="1"/>
        <end position="31"/>
    </location>
</feature>
<dbReference type="InterPro" id="IPR045931">
    <property type="entry name" value="DUF6350"/>
</dbReference>
<feature type="transmembrane region" description="Helical" evidence="2">
    <location>
        <begin position="290"/>
        <end position="313"/>
    </location>
</feature>
<evidence type="ECO:0000313" key="3">
    <source>
        <dbReference type="EMBL" id="GAA2062720.1"/>
    </source>
</evidence>
<dbReference type="EMBL" id="BAAAQN010000088">
    <property type="protein sequence ID" value="GAA2062720.1"/>
    <property type="molecule type" value="Genomic_DNA"/>
</dbReference>
<feature type="compositionally biased region" description="Acidic residues" evidence="1">
    <location>
        <begin position="552"/>
        <end position="561"/>
    </location>
</feature>
<dbReference type="RefSeq" id="WP_344671667.1">
    <property type="nucleotide sequence ID" value="NZ_BAAAQN010000088.1"/>
</dbReference>
<name>A0ABP5H4W3_9ACTN</name>
<feature type="transmembrane region" description="Helical" evidence="2">
    <location>
        <begin position="184"/>
        <end position="209"/>
    </location>
</feature>
<keyword evidence="2" id="KW-0472">Membrane</keyword>
<evidence type="ECO:0008006" key="5">
    <source>
        <dbReference type="Google" id="ProtNLM"/>
    </source>
</evidence>
<evidence type="ECO:0000256" key="2">
    <source>
        <dbReference type="SAM" id="Phobius"/>
    </source>
</evidence>
<feature type="transmembrane region" description="Helical" evidence="2">
    <location>
        <begin position="351"/>
        <end position="373"/>
    </location>
</feature>
<feature type="transmembrane region" description="Helical" evidence="2">
    <location>
        <begin position="100"/>
        <end position="121"/>
    </location>
</feature>
<feature type="compositionally biased region" description="Basic and acidic residues" evidence="1">
    <location>
        <begin position="518"/>
        <end position="530"/>
    </location>
</feature>
<keyword evidence="2" id="KW-0812">Transmembrane</keyword>
<feature type="transmembrane region" description="Helical" evidence="2">
    <location>
        <begin position="426"/>
        <end position="450"/>
    </location>
</feature>
<organism evidence="3 4">
    <name type="scientific">Catenulispora yoronensis</name>
    <dbReference type="NCBI Taxonomy" id="450799"/>
    <lineage>
        <taxon>Bacteria</taxon>
        <taxon>Bacillati</taxon>
        <taxon>Actinomycetota</taxon>
        <taxon>Actinomycetes</taxon>
        <taxon>Catenulisporales</taxon>
        <taxon>Catenulisporaceae</taxon>
        <taxon>Catenulispora</taxon>
    </lineage>
</organism>
<evidence type="ECO:0000313" key="4">
    <source>
        <dbReference type="Proteomes" id="UP001500751"/>
    </source>
</evidence>
<protein>
    <recommendedName>
        <fullName evidence="5">Integral membrane protein</fullName>
    </recommendedName>
</protein>
<feature type="compositionally biased region" description="Basic and acidic residues" evidence="1">
    <location>
        <begin position="494"/>
        <end position="509"/>
    </location>
</feature>
<feature type="transmembrane region" description="Helical" evidence="2">
    <location>
        <begin position="152"/>
        <end position="172"/>
    </location>
</feature>
<feature type="transmembrane region" description="Helical" evidence="2">
    <location>
        <begin position="254"/>
        <end position="278"/>
    </location>
</feature>
<keyword evidence="2" id="KW-1133">Transmembrane helix</keyword>
<reference evidence="4" key="1">
    <citation type="journal article" date="2019" name="Int. J. Syst. Evol. Microbiol.">
        <title>The Global Catalogue of Microorganisms (GCM) 10K type strain sequencing project: providing services to taxonomists for standard genome sequencing and annotation.</title>
        <authorList>
            <consortium name="The Broad Institute Genomics Platform"/>
            <consortium name="The Broad Institute Genome Sequencing Center for Infectious Disease"/>
            <person name="Wu L."/>
            <person name="Ma J."/>
        </authorList>
    </citation>
    <scope>NUCLEOTIDE SEQUENCE [LARGE SCALE GENOMIC DNA]</scope>
    <source>
        <strain evidence="4">JCM 16014</strain>
    </source>
</reference>
<feature type="transmembrane region" description="Helical" evidence="2">
    <location>
        <begin position="385"/>
        <end position="406"/>
    </location>
</feature>
<dbReference type="Proteomes" id="UP001500751">
    <property type="component" value="Unassembled WGS sequence"/>
</dbReference>
<comment type="caution">
    <text evidence="3">The sequence shown here is derived from an EMBL/GenBank/DDBJ whole genome shotgun (WGS) entry which is preliminary data.</text>
</comment>
<evidence type="ECO:0000256" key="1">
    <source>
        <dbReference type="SAM" id="MobiDB-lite"/>
    </source>
</evidence>